<name>A0A5C7XEY9_9MYCO</name>
<dbReference type="Pfam" id="PF00934">
    <property type="entry name" value="PE"/>
    <property type="match status" value="1"/>
</dbReference>
<dbReference type="Proteomes" id="UP000321797">
    <property type="component" value="Unassembled WGS sequence"/>
</dbReference>
<evidence type="ECO:0000313" key="2">
    <source>
        <dbReference type="EMBL" id="TXI48557.1"/>
    </source>
</evidence>
<comment type="caution">
    <text evidence="2">The sequence shown here is derived from an EMBL/GenBank/DDBJ whole genome shotgun (WGS) entry which is preliminary data.</text>
</comment>
<dbReference type="AlphaFoldDB" id="A0A5C7XEY9"/>
<gene>
    <name evidence="2" type="ORF">E6Q54_23500</name>
</gene>
<dbReference type="Gene3D" id="1.10.287.850">
    <property type="entry name" value="HP0062-like domain"/>
    <property type="match status" value="1"/>
</dbReference>
<proteinExistence type="predicted"/>
<evidence type="ECO:0000259" key="1">
    <source>
        <dbReference type="Pfam" id="PF00934"/>
    </source>
</evidence>
<protein>
    <submittedName>
        <fullName evidence="2">PE family protein</fullName>
    </submittedName>
</protein>
<sequence length="29" mass="2969">AIHQMFVTTLTTSAAAYEATEAANASAAR</sequence>
<organism evidence="2 3">
    <name type="scientific">Mycolicibacter arupensis</name>
    <dbReference type="NCBI Taxonomy" id="342002"/>
    <lineage>
        <taxon>Bacteria</taxon>
        <taxon>Bacillati</taxon>
        <taxon>Actinomycetota</taxon>
        <taxon>Actinomycetes</taxon>
        <taxon>Mycobacteriales</taxon>
        <taxon>Mycobacteriaceae</taxon>
        <taxon>Mycolicibacter</taxon>
    </lineage>
</organism>
<dbReference type="InterPro" id="IPR000084">
    <property type="entry name" value="PE-PGRS_N"/>
</dbReference>
<evidence type="ECO:0000313" key="3">
    <source>
        <dbReference type="Proteomes" id="UP000321797"/>
    </source>
</evidence>
<feature type="domain" description="PE" evidence="1">
    <location>
        <begin position="1"/>
        <end position="24"/>
    </location>
</feature>
<feature type="non-terminal residue" evidence="2">
    <location>
        <position position="1"/>
    </location>
</feature>
<accession>A0A5C7XEY9</accession>
<dbReference type="RefSeq" id="WP_276763616.1">
    <property type="nucleotide sequence ID" value="NZ_SSGD01000180.1"/>
</dbReference>
<reference evidence="2 3" key="1">
    <citation type="submission" date="2018-09" db="EMBL/GenBank/DDBJ databases">
        <title>Metagenome Assembled Genomes from an Advanced Water Purification Facility.</title>
        <authorList>
            <person name="Stamps B.W."/>
            <person name="Spear J.R."/>
        </authorList>
    </citation>
    <scope>NUCLEOTIDE SEQUENCE [LARGE SCALE GENOMIC DNA]</scope>
    <source>
        <strain evidence="2">Bin_29_2</strain>
    </source>
</reference>
<dbReference type="EMBL" id="SSGD01000180">
    <property type="protein sequence ID" value="TXI48557.1"/>
    <property type="molecule type" value="Genomic_DNA"/>
</dbReference>